<dbReference type="InterPro" id="IPR025398">
    <property type="entry name" value="DUF4371"/>
</dbReference>
<dbReference type="Pfam" id="PF05699">
    <property type="entry name" value="Dimer_Tnp_hAT"/>
    <property type="match status" value="1"/>
</dbReference>
<dbReference type="PANTHER" id="PTHR45749:SF21">
    <property type="entry name" value="DUF4371 DOMAIN-CONTAINING PROTEIN"/>
    <property type="match status" value="1"/>
</dbReference>
<evidence type="ECO:0000313" key="4">
    <source>
        <dbReference type="RefSeq" id="XP_055872253.1"/>
    </source>
</evidence>
<dbReference type="GO" id="GO:0046983">
    <property type="term" value="F:protein dimerization activity"/>
    <property type="evidence" value="ECO:0007669"/>
    <property type="project" value="InterPro"/>
</dbReference>
<accession>A0A9W2ZB98</accession>
<keyword evidence="3" id="KW-1185">Reference proteome</keyword>
<dbReference type="PANTHER" id="PTHR45749">
    <property type="match status" value="1"/>
</dbReference>
<dbReference type="OMA" id="WNIEVER"/>
<dbReference type="InterPro" id="IPR012337">
    <property type="entry name" value="RNaseH-like_sf"/>
</dbReference>
<evidence type="ECO:0000259" key="2">
    <source>
        <dbReference type="Pfam" id="PF14291"/>
    </source>
</evidence>
<protein>
    <submittedName>
        <fullName evidence="4">Zinc finger MYM-type protein 1-like</fullName>
    </submittedName>
</protein>
<evidence type="ECO:0000313" key="3">
    <source>
        <dbReference type="Proteomes" id="UP001165740"/>
    </source>
</evidence>
<dbReference type="Pfam" id="PF14291">
    <property type="entry name" value="DUF4371"/>
    <property type="match status" value="1"/>
</dbReference>
<feature type="domain" description="HAT C-terminal dimerisation" evidence="1">
    <location>
        <begin position="509"/>
        <end position="586"/>
    </location>
</feature>
<feature type="domain" description="DUF4371" evidence="2">
    <location>
        <begin position="6"/>
        <end position="207"/>
    </location>
</feature>
<dbReference type="SUPFAM" id="SSF53098">
    <property type="entry name" value="Ribonuclease H-like"/>
    <property type="match status" value="1"/>
</dbReference>
<evidence type="ECO:0000259" key="1">
    <source>
        <dbReference type="Pfam" id="PF05699"/>
    </source>
</evidence>
<dbReference type="AlphaFoldDB" id="A0A9W2ZB98"/>
<name>A0A9W2ZB98_BIOGL</name>
<dbReference type="OrthoDB" id="6141827at2759"/>
<dbReference type="InterPro" id="IPR008906">
    <property type="entry name" value="HATC_C_dom"/>
</dbReference>
<proteinExistence type="predicted"/>
<reference evidence="4" key="1">
    <citation type="submission" date="2025-08" db="UniProtKB">
        <authorList>
            <consortium name="RefSeq"/>
        </authorList>
    </citation>
    <scope>IDENTIFICATION</scope>
</reference>
<organism evidence="3 4">
    <name type="scientific">Biomphalaria glabrata</name>
    <name type="common">Bloodfluke planorb</name>
    <name type="synonym">Freshwater snail</name>
    <dbReference type="NCBI Taxonomy" id="6526"/>
    <lineage>
        <taxon>Eukaryota</taxon>
        <taxon>Metazoa</taxon>
        <taxon>Spiralia</taxon>
        <taxon>Lophotrochozoa</taxon>
        <taxon>Mollusca</taxon>
        <taxon>Gastropoda</taxon>
        <taxon>Heterobranchia</taxon>
        <taxon>Euthyneura</taxon>
        <taxon>Panpulmonata</taxon>
        <taxon>Hygrophila</taxon>
        <taxon>Lymnaeoidea</taxon>
        <taxon>Planorbidae</taxon>
        <taxon>Biomphalaria</taxon>
    </lineage>
</organism>
<dbReference type="RefSeq" id="XP_055872253.1">
    <property type="nucleotide sequence ID" value="XM_056016278.1"/>
</dbReference>
<dbReference type="GeneID" id="129923756"/>
<dbReference type="Proteomes" id="UP001165740">
    <property type="component" value="Chromosome 17"/>
</dbReference>
<gene>
    <name evidence="4" type="primary">LOC129923756</name>
</gene>
<sequence length="609" mass="69166">MLIDMEVKKQIQNEKPKWREVLKRILACIKFLASQNLALRGHCESLAEDDTECYNIGNFLATMKLIAQFDPLLSSHLQHSKNVPGSVSYLSPRIQNEFICLLASTVRKQILCDIRRNKYYGLMLDSTPDLAHREQLSEVIRFVDVNFKTKKVTIKESFLGFIQLHAKDAATLENVIVEQLQADNLPIADCRSQCYDNAAVMAGELSGLQQRIAIRNPQASFVNCNNHSLNLAGLHAAKQDPVVVTFFGTVEKIYVFFSASTVRWEKMKELLGITLKRECPTRWSARQDAVNAIHEQFDGFLQLLENLYEDGTQTSETQNDAYSLLQNVMNFNFITLLDFWHAVLSKIDRIQKRLQDPSMNFHDAALDLEGLQQRLSSIREDVCITAVNAAKVLCEKLVIRIEGRIKRRKQMPGENAGDAGLAAVEEITRIMKSVIDRLIQEMTTRFGRLKTLDEKFGFLFNISKSFANDTSNDIQQHCATLADFYKTDIDGTERFVEISDYSMLLKTRPDATPISPLKLLSFIISYGNDIFPNLRIALQIMLTISVSVASCERSFSKLKIIFTYLRASMGQERLSDLALLSIEKELVETINFDDVIDNFASARSRKVVL</sequence>